<dbReference type="InterPro" id="IPR036390">
    <property type="entry name" value="WH_DNA-bd_sf"/>
</dbReference>
<evidence type="ECO:0000259" key="4">
    <source>
        <dbReference type="PROSITE" id="PS51118"/>
    </source>
</evidence>
<dbReference type="SUPFAM" id="SSF46785">
    <property type="entry name" value="Winged helix' DNA-binding domain"/>
    <property type="match status" value="1"/>
</dbReference>
<dbReference type="Proteomes" id="UP001319180">
    <property type="component" value="Unassembled WGS sequence"/>
</dbReference>
<dbReference type="Pfam" id="PF01638">
    <property type="entry name" value="HxlR"/>
    <property type="match status" value="1"/>
</dbReference>
<dbReference type="RefSeq" id="WP_254093126.1">
    <property type="nucleotide sequence ID" value="NZ_JAHESC010000050.1"/>
</dbReference>
<dbReference type="PANTHER" id="PTHR33204">
    <property type="entry name" value="TRANSCRIPTIONAL REGULATOR, MARR FAMILY"/>
    <property type="match status" value="1"/>
</dbReference>
<dbReference type="EMBL" id="JAHESC010000050">
    <property type="protein sequence ID" value="MBT1689904.1"/>
    <property type="molecule type" value="Genomic_DNA"/>
</dbReference>
<name>A0AAP2DDY3_9BACT</name>
<evidence type="ECO:0000256" key="1">
    <source>
        <dbReference type="ARBA" id="ARBA00023015"/>
    </source>
</evidence>
<protein>
    <submittedName>
        <fullName evidence="5">Helix-turn-helix transcriptional regulator</fullName>
    </submittedName>
</protein>
<evidence type="ECO:0000256" key="3">
    <source>
        <dbReference type="ARBA" id="ARBA00023163"/>
    </source>
</evidence>
<dbReference type="Gene3D" id="1.10.10.10">
    <property type="entry name" value="Winged helix-like DNA-binding domain superfamily/Winged helix DNA-binding domain"/>
    <property type="match status" value="1"/>
</dbReference>
<gene>
    <name evidence="5" type="ORF">KK078_25300</name>
</gene>
<dbReference type="PANTHER" id="PTHR33204:SF29">
    <property type="entry name" value="TRANSCRIPTIONAL REGULATOR"/>
    <property type="match status" value="1"/>
</dbReference>
<accession>A0AAP2DDY3</accession>
<keyword evidence="3" id="KW-0804">Transcription</keyword>
<dbReference type="InterPro" id="IPR002577">
    <property type="entry name" value="HTH_HxlR"/>
</dbReference>
<keyword evidence="6" id="KW-1185">Reference proteome</keyword>
<evidence type="ECO:0000313" key="6">
    <source>
        <dbReference type="Proteomes" id="UP001319180"/>
    </source>
</evidence>
<sequence>MRKMNSTNAVNEQQILQSCGMAYTLSLVGGRWKPAILWALVNNGTLRYGQLRKIVAGVSERVLATQLKELEGDGLVERMAYAEVPPRVEYKLTPLGQTMEPLLHSISTWGEQHKEQKALLQQDV</sequence>
<keyword evidence="2" id="KW-0238">DNA-binding</keyword>
<dbReference type="InterPro" id="IPR036388">
    <property type="entry name" value="WH-like_DNA-bd_sf"/>
</dbReference>
<keyword evidence="1" id="KW-0805">Transcription regulation</keyword>
<proteinExistence type="predicted"/>
<evidence type="ECO:0000256" key="2">
    <source>
        <dbReference type="ARBA" id="ARBA00023125"/>
    </source>
</evidence>
<reference evidence="5 6" key="1">
    <citation type="submission" date="2021-05" db="EMBL/GenBank/DDBJ databases">
        <title>A Polyphasic approach of four new species of the genus Ohtaekwangia: Ohtaekwangia histidinii sp. nov., Ohtaekwangia cretensis sp. nov., Ohtaekwangia indiensis sp. nov., Ohtaekwangia reichenbachii sp. nov. from diverse environment.</title>
        <authorList>
            <person name="Octaviana S."/>
        </authorList>
    </citation>
    <scope>NUCLEOTIDE SEQUENCE [LARGE SCALE GENOMIC DNA]</scope>
    <source>
        <strain evidence="5 6">PWU37</strain>
    </source>
</reference>
<organism evidence="5 6">
    <name type="scientific">Dawidia soli</name>
    <dbReference type="NCBI Taxonomy" id="2782352"/>
    <lineage>
        <taxon>Bacteria</taxon>
        <taxon>Pseudomonadati</taxon>
        <taxon>Bacteroidota</taxon>
        <taxon>Cytophagia</taxon>
        <taxon>Cytophagales</taxon>
        <taxon>Chryseotaleaceae</taxon>
        <taxon>Dawidia</taxon>
    </lineage>
</organism>
<feature type="domain" description="HTH hxlR-type" evidence="4">
    <location>
        <begin position="19"/>
        <end position="118"/>
    </location>
</feature>
<comment type="caution">
    <text evidence="5">The sequence shown here is derived from an EMBL/GenBank/DDBJ whole genome shotgun (WGS) entry which is preliminary data.</text>
</comment>
<dbReference type="PROSITE" id="PS51118">
    <property type="entry name" value="HTH_HXLR"/>
    <property type="match status" value="1"/>
</dbReference>
<dbReference type="AlphaFoldDB" id="A0AAP2DDY3"/>
<evidence type="ECO:0000313" key="5">
    <source>
        <dbReference type="EMBL" id="MBT1689904.1"/>
    </source>
</evidence>
<dbReference type="GO" id="GO:0003677">
    <property type="term" value="F:DNA binding"/>
    <property type="evidence" value="ECO:0007669"/>
    <property type="project" value="UniProtKB-KW"/>
</dbReference>